<evidence type="ECO:0000313" key="6">
    <source>
        <dbReference type="Proteomes" id="UP000326759"/>
    </source>
</evidence>
<dbReference type="Gene3D" id="1.10.565.10">
    <property type="entry name" value="Retinoid X Receptor"/>
    <property type="match status" value="1"/>
</dbReference>
<dbReference type="SUPFAM" id="SSF48508">
    <property type="entry name" value="Nuclear receptor ligand-binding domain"/>
    <property type="match status" value="1"/>
</dbReference>
<comment type="caution">
    <text evidence="5">The sequence shown here is derived from an EMBL/GenBank/DDBJ whole genome shotgun (WGS) entry which is preliminary data.</text>
</comment>
<dbReference type="OrthoDB" id="8183030at2759"/>
<protein>
    <submittedName>
        <fullName evidence="5">Hepatocyte nuclear factor 4-beta</fullName>
    </submittedName>
</protein>
<keyword evidence="3" id="KW-0675">Receptor</keyword>
<dbReference type="Pfam" id="PF00104">
    <property type="entry name" value="Hormone_recep"/>
    <property type="match status" value="1"/>
</dbReference>
<evidence type="ECO:0000256" key="2">
    <source>
        <dbReference type="ARBA" id="ARBA00023163"/>
    </source>
</evidence>
<dbReference type="InterPro" id="IPR001723">
    <property type="entry name" value="Nuclear_hrmn_rcpt"/>
</dbReference>
<evidence type="ECO:0000313" key="5">
    <source>
        <dbReference type="EMBL" id="KAB7500550.1"/>
    </source>
</evidence>
<evidence type="ECO:0000256" key="1">
    <source>
        <dbReference type="ARBA" id="ARBA00023015"/>
    </source>
</evidence>
<gene>
    <name evidence="5" type="primary">hnf4b</name>
    <name evidence="5" type="ORF">Anas_11698</name>
</gene>
<dbReference type="PRINTS" id="PR00398">
    <property type="entry name" value="STRDHORMONER"/>
</dbReference>
<dbReference type="InterPro" id="IPR000536">
    <property type="entry name" value="Nucl_hrmn_rcpt_lig-bd"/>
</dbReference>
<dbReference type="SMART" id="SM00430">
    <property type="entry name" value="HOLI"/>
    <property type="match status" value="1"/>
</dbReference>
<proteinExistence type="predicted"/>
<reference evidence="5 6" key="1">
    <citation type="journal article" date="2019" name="PLoS Biol.">
        <title>Sex chromosomes control vertical transmission of feminizing Wolbachia symbionts in an isopod.</title>
        <authorList>
            <person name="Becking T."/>
            <person name="Chebbi M.A."/>
            <person name="Giraud I."/>
            <person name="Moumen B."/>
            <person name="Laverre T."/>
            <person name="Caubet Y."/>
            <person name="Peccoud J."/>
            <person name="Gilbert C."/>
            <person name="Cordaux R."/>
        </authorList>
    </citation>
    <scope>NUCLEOTIDE SEQUENCE [LARGE SCALE GENOMIC DNA]</scope>
    <source>
        <strain evidence="5">ANa2</strain>
        <tissue evidence="5">Whole body excluding digestive tract and cuticle</tissue>
    </source>
</reference>
<keyword evidence="6" id="KW-1185">Reference proteome</keyword>
<dbReference type="PANTHER" id="PTHR24083">
    <property type="entry name" value="NUCLEAR HORMONE RECEPTOR"/>
    <property type="match status" value="1"/>
</dbReference>
<feature type="domain" description="NR LBD" evidence="4">
    <location>
        <begin position="25"/>
        <end position="275"/>
    </location>
</feature>
<dbReference type="PROSITE" id="PS51843">
    <property type="entry name" value="NR_LBD"/>
    <property type="match status" value="1"/>
</dbReference>
<sequence>MGILRASLYPKKVHFHQLLYLVFQDLMDIIRGLVTQKNYTLYPILYPPNTDAEVLNRMKVAGVDEVCDSMKEQLIALVNWAQTIPAFMKFNQSDKVALLRARAGEHLLLGAAWRSIGVDDVLLLGNDCIIPKDASELIFIEFMCIAFKFSIYQEREINRIGRRVMNELVKTFRETRMDENEFVCLKAIVFFDPSIKGLGVNAVKKVKDIRYRVQLILEDYIKNRNIESRGRFGLLLLSLQVLQSIAWQMVEQIQFAELFGGAKVDKLLAEMLLGVK</sequence>
<name>A0A5N5T6E6_9CRUS</name>
<dbReference type="InterPro" id="IPR035500">
    <property type="entry name" value="NHR-like_dom_sf"/>
</dbReference>
<keyword evidence="1" id="KW-0805">Transcription regulation</keyword>
<keyword evidence="2" id="KW-0804">Transcription</keyword>
<dbReference type="EMBL" id="SEYY01013652">
    <property type="protein sequence ID" value="KAB7500550.1"/>
    <property type="molecule type" value="Genomic_DNA"/>
</dbReference>
<dbReference type="InterPro" id="IPR050274">
    <property type="entry name" value="Nuclear_hormone_rcpt_NR2"/>
</dbReference>
<organism evidence="5 6">
    <name type="scientific">Armadillidium nasatum</name>
    <dbReference type="NCBI Taxonomy" id="96803"/>
    <lineage>
        <taxon>Eukaryota</taxon>
        <taxon>Metazoa</taxon>
        <taxon>Ecdysozoa</taxon>
        <taxon>Arthropoda</taxon>
        <taxon>Crustacea</taxon>
        <taxon>Multicrustacea</taxon>
        <taxon>Malacostraca</taxon>
        <taxon>Eumalacostraca</taxon>
        <taxon>Peracarida</taxon>
        <taxon>Isopoda</taxon>
        <taxon>Oniscidea</taxon>
        <taxon>Crinocheta</taxon>
        <taxon>Armadillidiidae</taxon>
        <taxon>Armadillidium</taxon>
    </lineage>
</organism>
<evidence type="ECO:0000256" key="3">
    <source>
        <dbReference type="ARBA" id="ARBA00023170"/>
    </source>
</evidence>
<evidence type="ECO:0000259" key="4">
    <source>
        <dbReference type="PROSITE" id="PS51843"/>
    </source>
</evidence>
<dbReference type="Proteomes" id="UP000326759">
    <property type="component" value="Unassembled WGS sequence"/>
</dbReference>
<dbReference type="AlphaFoldDB" id="A0A5N5T6E6"/>
<accession>A0A5N5T6E6</accession>